<dbReference type="Proteomes" id="UP000218598">
    <property type="component" value="Unassembled WGS sequence"/>
</dbReference>
<name>A0A2A3YF43_9MICO</name>
<comment type="caution">
    <text evidence="3">The sequence shown here is derived from an EMBL/GenBank/DDBJ whole genome shotgun (WGS) entry which is preliminary data.</text>
</comment>
<gene>
    <name evidence="3" type="ORF">CIK66_16965</name>
</gene>
<feature type="compositionally biased region" description="Basic and acidic residues" evidence="2">
    <location>
        <begin position="122"/>
        <end position="131"/>
    </location>
</feature>
<organism evidence="3 4">
    <name type="scientific">Brachybacterium alimentarium</name>
    <dbReference type="NCBI Taxonomy" id="47845"/>
    <lineage>
        <taxon>Bacteria</taxon>
        <taxon>Bacillati</taxon>
        <taxon>Actinomycetota</taxon>
        <taxon>Actinomycetes</taxon>
        <taxon>Micrococcales</taxon>
        <taxon>Dermabacteraceae</taxon>
        <taxon>Brachybacterium</taxon>
    </lineage>
</organism>
<evidence type="ECO:0000313" key="3">
    <source>
        <dbReference type="EMBL" id="PCC37888.1"/>
    </source>
</evidence>
<dbReference type="OrthoDB" id="4793422at2"/>
<dbReference type="EMBL" id="NRGR01000033">
    <property type="protein sequence ID" value="PCC37888.1"/>
    <property type="molecule type" value="Genomic_DNA"/>
</dbReference>
<feature type="compositionally biased region" description="Low complexity" evidence="2">
    <location>
        <begin position="133"/>
        <end position="145"/>
    </location>
</feature>
<accession>A0A2A3YF43</accession>
<feature type="region of interest" description="Disordered" evidence="2">
    <location>
        <begin position="119"/>
        <end position="173"/>
    </location>
</feature>
<feature type="coiled-coil region" evidence="1">
    <location>
        <begin position="78"/>
        <end position="112"/>
    </location>
</feature>
<evidence type="ECO:0000256" key="2">
    <source>
        <dbReference type="SAM" id="MobiDB-lite"/>
    </source>
</evidence>
<sequence>MASLVESVRKLHGPKLVEHDNGYDVDVICPECTRLRTEALERASTDGEGWGYGVELARVPYPCPTRIVAGTNAVEGKDESARMRLEHLVVQREELEERMERLDAVIGLIRRDLGETSAEVTEMDKAEEKKLGKSSSAESEGSAAEVVSQAVPSKDAGSDMSDADSELADDYDF</sequence>
<dbReference type="RefSeq" id="WP_096197829.1">
    <property type="nucleotide sequence ID" value="NZ_NRGR01000033.1"/>
</dbReference>
<evidence type="ECO:0000256" key="1">
    <source>
        <dbReference type="SAM" id="Coils"/>
    </source>
</evidence>
<evidence type="ECO:0000313" key="4">
    <source>
        <dbReference type="Proteomes" id="UP000218598"/>
    </source>
</evidence>
<proteinExistence type="predicted"/>
<keyword evidence="4" id="KW-1185">Reference proteome</keyword>
<keyword evidence="1" id="KW-0175">Coiled coil</keyword>
<dbReference type="AlphaFoldDB" id="A0A2A3YF43"/>
<reference evidence="3 4" key="1">
    <citation type="journal article" date="2017" name="Elife">
        <title>Extensive horizontal gene transfer in cheese-associated bacteria.</title>
        <authorList>
            <person name="Bonham K.S."/>
            <person name="Wolfe B.E."/>
            <person name="Dutton R.J."/>
        </authorList>
    </citation>
    <scope>NUCLEOTIDE SEQUENCE [LARGE SCALE GENOMIC DNA]</scope>
    <source>
        <strain evidence="3 4">341_9</strain>
    </source>
</reference>
<feature type="compositionally biased region" description="Acidic residues" evidence="2">
    <location>
        <begin position="161"/>
        <end position="173"/>
    </location>
</feature>
<protein>
    <submittedName>
        <fullName evidence="3">Uncharacterized protein</fullName>
    </submittedName>
</protein>